<gene>
    <name evidence="4" type="ORF">PHMEG_00017871</name>
</gene>
<dbReference type="InterPro" id="IPR050663">
    <property type="entry name" value="Ankyrin-SOCS_Box"/>
</dbReference>
<dbReference type="Gene3D" id="1.25.40.20">
    <property type="entry name" value="Ankyrin repeat-containing domain"/>
    <property type="match status" value="3"/>
</dbReference>
<organism evidence="4 5">
    <name type="scientific">Phytophthora megakarya</name>
    <dbReference type="NCBI Taxonomy" id="4795"/>
    <lineage>
        <taxon>Eukaryota</taxon>
        <taxon>Sar</taxon>
        <taxon>Stramenopiles</taxon>
        <taxon>Oomycota</taxon>
        <taxon>Peronosporomycetes</taxon>
        <taxon>Peronosporales</taxon>
        <taxon>Peronosporaceae</taxon>
        <taxon>Phytophthora</taxon>
    </lineage>
</organism>
<evidence type="ECO:0000256" key="2">
    <source>
        <dbReference type="ARBA" id="ARBA00023043"/>
    </source>
</evidence>
<evidence type="ECO:0000256" key="1">
    <source>
        <dbReference type="ARBA" id="ARBA00022737"/>
    </source>
</evidence>
<keyword evidence="5" id="KW-1185">Reference proteome</keyword>
<sequence>MEEVSLLLNGGANIAMRDKNETTALHCAAYNGHTKVVLQLLDANADVSAEDKHGNTALHDAAQKGHMEVVSLLLKRGAKLPARGLNGMVLLGAQGGHTELVSHLLDRGADVNTADNNGMTALLCAAQGGHTEIVSCLLDRGADVHASDNNGMTALLCGAQGGHTEMVLHLLERGADVEASDNNGMTALLCGAQGGHTEMVLRLLERGANVLATNDGGITALSIASTAIPIAVVGAAAEKVLAVSKSKLDRAITVKSILDSANLCPGEEKSSQELGSLEERAAFLKELLAQHEPPLLDQYSISKVCGLHRAVSKDGCYIWVTEVELSQLENYQRDDPKPAPLQSILLQIVDATGTWNGRRFIRIYTYCEWKLLYESECIQEGATMNTVCTASDMIWEPKAVNVTESVKSIEKLRACTLHVFVKQARRVRKDKVIAEGKRKLNDLMGADCSTTQIIDVPINVAETTSLSRTVKCQISIKFAPMVGFTSTA</sequence>
<evidence type="ECO:0000313" key="4">
    <source>
        <dbReference type="EMBL" id="OWZ09429.1"/>
    </source>
</evidence>
<dbReference type="AlphaFoldDB" id="A0A225VWR9"/>
<feature type="repeat" description="ANK" evidence="3">
    <location>
        <begin position="150"/>
        <end position="182"/>
    </location>
</feature>
<dbReference type="PRINTS" id="PR01415">
    <property type="entry name" value="ANKYRIN"/>
</dbReference>
<dbReference type="GO" id="GO:0005634">
    <property type="term" value="C:nucleus"/>
    <property type="evidence" value="ECO:0007669"/>
    <property type="project" value="TreeGrafter"/>
</dbReference>
<feature type="repeat" description="ANK" evidence="3">
    <location>
        <begin position="20"/>
        <end position="52"/>
    </location>
</feature>
<protein>
    <submittedName>
        <fullName evidence="4">Uncharacterized protein</fullName>
    </submittedName>
</protein>
<dbReference type="PANTHER" id="PTHR24193">
    <property type="entry name" value="ANKYRIN REPEAT PROTEIN"/>
    <property type="match status" value="1"/>
</dbReference>
<feature type="repeat" description="ANK" evidence="3">
    <location>
        <begin position="53"/>
        <end position="85"/>
    </location>
</feature>
<evidence type="ECO:0000313" key="5">
    <source>
        <dbReference type="Proteomes" id="UP000198211"/>
    </source>
</evidence>
<accession>A0A225VWR9</accession>
<dbReference type="PROSITE" id="PS50297">
    <property type="entry name" value="ANK_REP_REGION"/>
    <property type="match status" value="5"/>
</dbReference>
<reference evidence="5" key="1">
    <citation type="submission" date="2017-03" db="EMBL/GenBank/DDBJ databases">
        <title>Phytopthora megakarya and P. palmivora, two closely related causual agents of cacao black pod achieved similar genome size and gene model numbers by different mechanisms.</title>
        <authorList>
            <person name="Ali S."/>
            <person name="Shao J."/>
            <person name="Larry D.J."/>
            <person name="Kronmiller B."/>
            <person name="Shen D."/>
            <person name="Strem M.D."/>
            <person name="Melnick R.L."/>
            <person name="Guiltinan M.J."/>
            <person name="Tyler B.M."/>
            <person name="Meinhardt L.W."/>
            <person name="Bailey B.A."/>
        </authorList>
    </citation>
    <scope>NUCLEOTIDE SEQUENCE [LARGE SCALE GENOMIC DNA]</scope>
    <source>
        <strain evidence="5">zdho120</strain>
    </source>
</reference>
<dbReference type="Pfam" id="PF12796">
    <property type="entry name" value="Ank_2"/>
    <property type="match status" value="2"/>
</dbReference>
<dbReference type="PROSITE" id="PS50088">
    <property type="entry name" value="ANK_REPEAT"/>
    <property type="match status" value="6"/>
</dbReference>
<dbReference type="Pfam" id="PF00023">
    <property type="entry name" value="Ank"/>
    <property type="match status" value="1"/>
</dbReference>
<dbReference type="GO" id="GO:0045944">
    <property type="term" value="P:positive regulation of transcription by RNA polymerase II"/>
    <property type="evidence" value="ECO:0007669"/>
    <property type="project" value="TreeGrafter"/>
</dbReference>
<dbReference type="Proteomes" id="UP000198211">
    <property type="component" value="Unassembled WGS sequence"/>
</dbReference>
<dbReference type="SUPFAM" id="SSF48403">
    <property type="entry name" value="Ankyrin repeat"/>
    <property type="match status" value="1"/>
</dbReference>
<dbReference type="SMART" id="SM00248">
    <property type="entry name" value="ANK"/>
    <property type="match status" value="6"/>
</dbReference>
<evidence type="ECO:0000256" key="3">
    <source>
        <dbReference type="PROSITE-ProRule" id="PRU00023"/>
    </source>
</evidence>
<dbReference type="PANTHER" id="PTHR24193:SF121">
    <property type="entry name" value="ADA2A-CONTAINING COMPLEX COMPONENT 3, ISOFORM D"/>
    <property type="match status" value="1"/>
</dbReference>
<dbReference type="GO" id="GO:0000976">
    <property type="term" value="F:transcription cis-regulatory region binding"/>
    <property type="evidence" value="ECO:0007669"/>
    <property type="project" value="TreeGrafter"/>
</dbReference>
<keyword evidence="2 3" id="KW-0040">ANK repeat</keyword>
<keyword evidence="1" id="KW-0677">Repeat</keyword>
<dbReference type="STRING" id="4795.A0A225VWR9"/>
<feature type="repeat" description="ANK" evidence="3">
    <location>
        <begin position="89"/>
        <end position="116"/>
    </location>
</feature>
<dbReference type="OrthoDB" id="204696at2759"/>
<feature type="repeat" description="ANK" evidence="3">
    <location>
        <begin position="183"/>
        <end position="215"/>
    </location>
</feature>
<dbReference type="InterPro" id="IPR036770">
    <property type="entry name" value="Ankyrin_rpt-contain_sf"/>
</dbReference>
<name>A0A225VWR9_9STRA</name>
<proteinExistence type="predicted"/>
<dbReference type="EMBL" id="NBNE01002795">
    <property type="protein sequence ID" value="OWZ09429.1"/>
    <property type="molecule type" value="Genomic_DNA"/>
</dbReference>
<comment type="caution">
    <text evidence="4">The sequence shown here is derived from an EMBL/GenBank/DDBJ whole genome shotgun (WGS) entry which is preliminary data.</text>
</comment>
<dbReference type="InterPro" id="IPR002110">
    <property type="entry name" value="Ankyrin_rpt"/>
</dbReference>
<feature type="repeat" description="ANK" evidence="3">
    <location>
        <begin position="117"/>
        <end position="149"/>
    </location>
</feature>